<dbReference type="InterPro" id="IPR036691">
    <property type="entry name" value="Endo/exonu/phosph_ase_sf"/>
</dbReference>
<feature type="domain" description="Endonuclease/exonuclease/phosphatase" evidence="2">
    <location>
        <begin position="93"/>
        <end position="293"/>
    </location>
</feature>
<dbReference type="GO" id="GO:0004519">
    <property type="term" value="F:endonuclease activity"/>
    <property type="evidence" value="ECO:0007669"/>
    <property type="project" value="UniProtKB-KW"/>
</dbReference>
<reference evidence="3 4" key="1">
    <citation type="journal article" date="2019" name="Int. J. Syst. Evol. Microbiol.">
        <title>The Global Catalogue of Microorganisms (GCM) 10K type strain sequencing project: providing services to taxonomists for standard genome sequencing and annotation.</title>
        <authorList>
            <consortium name="The Broad Institute Genomics Platform"/>
            <consortium name="The Broad Institute Genome Sequencing Center for Infectious Disease"/>
            <person name="Wu L."/>
            <person name="Ma J."/>
        </authorList>
    </citation>
    <scope>NUCLEOTIDE SEQUENCE [LARGE SCALE GENOMIC DNA]</scope>
    <source>
        <strain evidence="3 4">JCM 3325</strain>
    </source>
</reference>
<dbReference type="Proteomes" id="UP001501231">
    <property type="component" value="Unassembled WGS sequence"/>
</dbReference>
<keyword evidence="1" id="KW-1133">Transmembrane helix</keyword>
<keyword evidence="1" id="KW-0472">Membrane</keyword>
<keyword evidence="1" id="KW-0812">Transmembrane</keyword>
<evidence type="ECO:0000313" key="4">
    <source>
        <dbReference type="Proteomes" id="UP001501231"/>
    </source>
</evidence>
<feature type="transmembrane region" description="Helical" evidence="1">
    <location>
        <begin position="58"/>
        <end position="75"/>
    </location>
</feature>
<evidence type="ECO:0000256" key="1">
    <source>
        <dbReference type="SAM" id="Phobius"/>
    </source>
</evidence>
<dbReference type="SUPFAM" id="SSF56219">
    <property type="entry name" value="DNase I-like"/>
    <property type="match status" value="1"/>
</dbReference>
<evidence type="ECO:0000313" key="3">
    <source>
        <dbReference type="EMBL" id="GAA2423749.1"/>
    </source>
</evidence>
<gene>
    <name evidence="3" type="ORF">GCM10010191_39860</name>
</gene>
<proteinExistence type="predicted"/>
<feature type="transmembrane region" description="Helical" evidence="1">
    <location>
        <begin position="32"/>
        <end position="51"/>
    </location>
</feature>
<comment type="caution">
    <text evidence="3">The sequence shown here is derived from an EMBL/GenBank/DDBJ whole genome shotgun (WGS) entry which is preliminary data.</text>
</comment>
<dbReference type="Pfam" id="PF03372">
    <property type="entry name" value="Exo_endo_phos"/>
    <property type="match status" value="1"/>
</dbReference>
<protein>
    <submittedName>
        <fullName evidence="3">Endonuclease/exonuclease/phosphatase family protein</fullName>
    </submittedName>
</protein>
<sequence length="303" mass="33084">MGAFLWVLVTPFTVWAALRISGWTPTWRWTPLVAFTPYVAAASAIPLLLALALRQRTVALTALVTTAAFTTVLLPRTVPDGNPPARGERLRVLSTNLSMGEGDAASVVELVRAVRPDVLTVQELTPRSAERLDRAGLRTLMPYAVDRSSLDTPGSGIYARFPLTESPMIEIGGFRQARAMIGRRLEIVSVHPCSPSDVRDTPCWKDGLKALPRAGGGLRVLAGDFNATLDHRPVRELLDSGYRDAADVRGMALVPTWPQRYWGVPKVALDRVLADRRIAVEDFSVHSLPGSDHQPVFAALRLP</sequence>
<keyword evidence="3" id="KW-0255">Endonuclease</keyword>
<dbReference type="EMBL" id="BAAARW010000012">
    <property type="protein sequence ID" value="GAA2423749.1"/>
    <property type="molecule type" value="Genomic_DNA"/>
</dbReference>
<keyword evidence="4" id="KW-1185">Reference proteome</keyword>
<organism evidence="3 4">
    <name type="scientific">Actinomadura vinacea</name>
    <dbReference type="NCBI Taxonomy" id="115336"/>
    <lineage>
        <taxon>Bacteria</taxon>
        <taxon>Bacillati</taxon>
        <taxon>Actinomycetota</taxon>
        <taxon>Actinomycetes</taxon>
        <taxon>Streptosporangiales</taxon>
        <taxon>Thermomonosporaceae</taxon>
        <taxon>Actinomadura</taxon>
    </lineage>
</organism>
<evidence type="ECO:0000259" key="2">
    <source>
        <dbReference type="Pfam" id="PF03372"/>
    </source>
</evidence>
<dbReference type="InterPro" id="IPR005135">
    <property type="entry name" value="Endo/exonuclease/phosphatase"/>
</dbReference>
<dbReference type="Gene3D" id="3.60.10.10">
    <property type="entry name" value="Endonuclease/exonuclease/phosphatase"/>
    <property type="match status" value="1"/>
</dbReference>
<keyword evidence="3" id="KW-0540">Nuclease</keyword>
<accession>A0ABN3J7B3</accession>
<name>A0ABN3J7B3_9ACTN</name>
<keyword evidence="3" id="KW-0378">Hydrolase</keyword>